<keyword evidence="4" id="KW-0256">Endoplasmic reticulum</keyword>
<evidence type="ECO:0000256" key="5">
    <source>
        <dbReference type="ARBA" id="ARBA00023128"/>
    </source>
</evidence>
<evidence type="ECO:0000256" key="4">
    <source>
        <dbReference type="ARBA" id="ARBA00022824"/>
    </source>
</evidence>
<dbReference type="PANTHER" id="PTHR48182">
    <property type="entry name" value="PROTEIN SERAC1"/>
    <property type="match status" value="1"/>
</dbReference>
<comment type="caution">
    <text evidence="7">The sequence shown here is derived from an EMBL/GenBank/DDBJ whole genome shotgun (WGS) entry which is preliminary data.</text>
</comment>
<evidence type="ECO:0000256" key="1">
    <source>
        <dbReference type="ARBA" id="ARBA00004173"/>
    </source>
</evidence>
<sequence>MAGISGLSLIHPGDELGSQAHGIADIVFVHGLRGATTAWSSDNEKVPEKLWLYDLLPKSSSTARIFNFVYQSDVISLANSRGPVISTYAESLLESFTAFRASYQETSLFLSRVYLQLQQDPTFATTKTKTITQMRKLTAPDRE</sequence>
<evidence type="ECO:0000256" key="2">
    <source>
        <dbReference type="ARBA" id="ARBA00004240"/>
    </source>
</evidence>
<dbReference type="OrthoDB" id="427518at2759"/>
<evidence type="ECO:0000256" key="6">
    <source>
        <dbReference type="ARBA" id="ARBA00023136"/>
    </source>
</evidence>
<accession>A0A4Z1IF07</accession>
<reference evidence="7 8" key="1">
    <citation type="submission" date="2017-12" db="EMBL/GenBank/DDBJ databases">
        <title>Comparative genomics of Botrytis spp.</title>
        <authorList>
            <person name="Valero-Jimenez C.A."/>
            <person name="Tapia P."/>
            <person name="Veloso J."/>
            <person name="Silva-Moreno E."/>
            <person name="Staats M."/>
            <person name="Valdes J.H."/>
            <person name="Van Kan J.A.L."/>
        </authorList>
    </citation>
    <scope>NUCLEOTIDE SEQUENCE [LARGE SCALE GENOMIC DNA]</scope>
    <source>
        <strain evidence="7 8">MUCL2120</strain>
    </source>
</reference>
<organism evidence="7 8">
    <name type="scientific">Botryotinia narcissicola</name>
    <dbReference type="NCBI Taxonomy" id="278944"/>
    <lineage>
        <taxon>Eukaryota</taxon>
        <taxon>Fungi</taxon>
        <taxon>Dikarya</taxon>
        <taxon>Ascomycota</taxon>
        <taxon>Pezizomycotina</taxon>
        <taxon>Leotiomycetes</taxon>
        <taxon>Helotiales</taxon>
        <taxon>Sclerotiniaceae</taxon>
        <taxon>Botryotinia</taxon>
    </lineage>
</organism>
<dbReference type="AlphaFoldDB" id="A0A4Z1IF07"/>
<dbReference type="Proteomes" id="UP000297452">
    <property type="component" value="Unassembled WGS sequence"/>
</dbReference>
<name>A0A4Z1IF07_9HELO</name>
<evidence type="ECO:0000313" key="8">
    <source>
        <dbReference type="Proteomes" id="UP000297452"/>
    </source>
</evidence>
<dbReference type="GO" id="GO:0005739">
    <property type="term" value="C:mitochondrion"/>
    <property type="evidence" value="ECO:0007669"/>
    <property type="project" value="UniProtKB-SubCell"/>
</dbReference>
<protein>
    <recommendedName>
        <fullName evidence="9">DUF676 domain-containing protein</fullName>
    </recommendedName>
</protein>
<dbReference type="EMBL" id="PQXJ01000152">
    <property type="protein sequence ID" value="TGO60048.1"/>
    <property type="molecule type" value="Genomic_DNA"/>
</dbReference>
<dbReference type="InterPro" id="IPR052374">
    <property type="entry name" value="SERAC1"/>
</dbReference>
<evidence type="ECO:0000256" key="3">
    <source>
        <dbReference type="ARBA" id="ARBA00004370"/>
    </source>
</evidence>
<evidence type="ECO:0000313" key="7">
    <source>
        <dbReference type="EMBL" id="TGO60048.1"/>
    </source>
</evidence>
<proteinExistence type="predicted"/>
<evidence type="ECO:0008006" key="9">
    <source>
        <dbReference type="Google" id="ProtNLM"/>
    </source>
</evidence>
<dbReference type="GO" id="GO:0005783">
    <property type="term" value="C:endoplasmic reticulum"/>
    <property type="evidence" value="ECO:0007669"/>
    <property type="project" value="UniProtKB-SubCell"/>
</dbReference>
<keyword evidence="5" id="KW-0496">Mitochondrion</keyword>
<keyword evidence="6" id="KW-0472">Membrane</keyword>
<dbReference type="GO" id="GO:0016020">
    <property type="term" value="C:membrane"/>
    <property type="evidence" value="ECO:0007669"/>
    <property type="project" value="UniProtKB-SubCell"/>
</dbReference>
<gene>
    <name evidence="7" type="ORF">BOTNAR_0152g00200</name>
</gene>
<comment type="subcellular location">
    <subcellularLocation>
        <location evidence="2">Endoplasmic reticulum</location>
    </subcellularLocation>
    <subcellularLocation>
        <location evidence="3">Membrane</location>
    </subcellularLocation>
    <subcellularLocation>
        <location evidence="1">Mitochondrion</location>
    </subcellularLocation>
</comment>
<dbReference type="PANTHER" id="PTHR48182:SF2">
    <property type="entry name" value="PROTEIN SERAC1"/>
    <property type="match status" value="1"/>
</dbReference>
<keyword evidence="8" id="KW-1185">Reference proteome</keyword>